<dbReference type="RefSeq" id="WP_044665441.1">
    <property type="nucleotide sequence ID" value="NZ_CDRZ01000248.1"/>
</dbReference>
<keyword evidence="1" id="KW-0812">Transmembrane</keyword>
<name>A0A0B7MP64_9FIRM</name>
<protein>
    <submittedName>
        <fullName evidence="2">Uncharacterized protein</fullName>
    </submittedName>
</protein>
<gene>
    <name evidence="2" type="ORF">SSCH_500018</name>
</gene>
<evidence type="ECO:0000256" key="1">
    <source>
        <dbReference type="SAM" id="Phobius"/>
    </source>
</evidence>
<reference evidence="3" key="1">
    <citation type="submission" date="2015-01" db="EMBL/GenBank/DDBJ databases">
        <authorList>
            <person name="Manzoor Shahid"/>
            <person name="Zubair Saima"/>
        </authorList>
    </citation>
    <scope>NUCLEOTIDE SEQUENCE [LARGE SCALE GENOMIC DNA]</scope>
    <source>
        <strain evidence="3">Sp3</strain>
    </source>
</reference>
<keyword evidence="1" id="KW-1133">Transmembrane helix</keyword>
<proteinExistence type="predicted"/>
<dbReference type="Proteomes" id="UP000046155">
    <property type="component" value="Unassembled WGS sequence"/>
</dbReference>
<dbReference type="EMBL" id="CDRZ01000248">
    <property type="protein sequence ID" value="CEO89517.1"/>
    <property type="molecule type" value="Genomic_DNA"/>
</dbReference>
<organism evidence="2 3">
    <name type="scientific">Syntrophaceticus schinkii</name>
    <dbReference type="NCBI Taxonomy" id="499207"/>
    <lineage>
        <taxon>Bacteria</taxon>
        <taxon>Bacillati</taxon>
        <taxon>Bacillota</taxon>
        <taxon>Clostridia</taxon>
        <taxon>Thermoanaerobacterales</taxon>
        <taxon>Thermoanaerobacterales Family III. Incertae Sedis</taxon>
        <taxon>Syntrophaceticus</taxon>
    </lineage>
</organism>
<keyword evidence="1" id="KW-0472">Membrane</keyword>
<dbReference type="AlphaFoldDB" id="A0A0B7MP64"/>
<accession>A0A0B7MP64</accession>
<feature type="transmembrane region" description="Helical" evidence="1">
    <location>
        <begin position="70"/>
        <end position="90"/>
    </location>
</feature>
<keyword evidence="3" id="KW-1185">Reference proteome</keyword>
<evidence type="ECO:0000313" key="3">
    <source>
        <dbReference type="Proteomes" id="UP000046155"/>
    </source>
</evidence>
<sequence length="112" mass="13033">MEAIQEKIDDLNKRIMETLYPFEKLGIADKKKVDQIVEEIQSLQKSDQLKIMGYEDVIRAKTQIDSQLRALVIGILVIVMAIVLIAVVVYRIKKKRKERLPDYEDDEDLLCN</sequence>
<evidence type="ECO:0000313" key="2">
    <source>
        <dbReference type="EMBL" id="CEO89517.1"/>
    </source>
</evidence>